<evidence type="ECO:0000313" key="4">
    <source>
        <dbReference type="Proteomes" id="UP000077266"/>
    </source>
</evidence>
<feature type="transmembrane region" description="Helical" evidence="2">
    <location>
        <begin position="113"/>
        <end position="134"/>
    </location>
</feature>
<dbReference type="InParanoid" id="A0A165KQK0"/>
<evidence type="ECO:0000313" key="3">
    <source>
        <dbReference type="EMBL" id="KZV96698.1"/>
    </source>
</evidence>
<feature type="transmembrane region" description="Helical" evidence="2">
    <location>
        <begin position="154"/>
        <end position="174"/>
    </location>
</feature>
<reference evidence="3 4" key="1">
    <citation type="journal article" date="2016" name="Mol. Biol. Evol.">
        <title>Comparative Genomics of Early-Diverging Mushroom-Forming Fungi Provides Insights into the Origins of Lignocellulose Decay Capabilities.</title>
        <authorList>
            <person name="Nagy L.G."/>
            <person name="Riley R."/>
            <person name="Tritt A."/>
            <person name="Adam C."/>
            <person name="Daum C."/>
            <person name="Floudas D."/>
            <person name="Sun H."/>
            <person name="Yadav J.S."/>
            <person name="Pangilinan J."/>
            <person name="Larsson K.H."/>
            <person name="Matsuura K."/>
            <person name="Barry K."/>
            <person name="Labutti K."/>
            <person name="Kuo R."/>
            <person name="Ohm R.A."/>
            <person name="Bhattacharya S.S."/>
            <person name="Shirouzu T."/>
            <person name="Yoshinaga Y."/>
            <person name="Martin F.M."/>
            <person name="Grigoriev I.V."/>
            <person name="Hibbett D.S."/>
        </authorList>
    </citation>
    <scope>NUCLEOTIDE SEQUENCE [LARGE SCALE GENOMIC DNA]</scope>
    <source>
        <strain evidence="3 4">HHB12029</strain>
    </source>
</reference>
<name>A0A165KQK0_EXIGL</name>
<feature type="transmembrane region" description="Helical" evidence="2">
    <location>
        <begin position="74"/>
        <end position="93"/>
    </location>
</feature>
<gene>
    <name evidence="3" type="ORF">EXIGLDRAFT_732497</name>
</gene>
<dbReference type="AlphaFoldDB" id="A0A165KQK0"/>
<keyword evidence="2" id="KW-0472">Membrane</keyword>
<protein>
    <submittedName>
        <fullName evidence="3">Uncharacterized protein</fullName>
    </submittedName>
</protein>
<dbReference type="Proteomes" id="UP000077266">
    <property type="component" value="Unassembled WGS sequence"/>
</dbReference>
<feature type="transmembrane region" description="Helical" evidence="2">
    <location>
        <begin position="36"/>
        <end position="54"/>
    </location>
</feature>
<feature type="region of interest" description="Disordered" evidence="1">
    <location>
        <begin position="261"/>
        <end position="290"/>
    </location>
</feature>
<evidence type="ECO:0000256" key="2">
    <source>
        <dbReference type="SAM" id="Phobius"/>
    </source>
</evidence>
<keyword evidence="2" id="KW-1133">Transmembrane helix</keyword>
<feature type="transmembrane region" description="Helical" evidence="2">
    <location>
        <begin position="186"/>
        <end position="207"/>
    </location>
</feature>
<organism evidence="3 4">
    <name type="scientific">Exidia glandulosa HHB12029</name>
    <dbReference type="NCBI Taxonomy" id="1314781"/>
    <lineage>
        <taxon>Eukaryota</taxon>
        <taxon>Fungi</taxon>
        <taxon>Dikarya</taxon>
        <taxon>Basidiomycota</taxon>
        <taxon>Agaricomycotina</taxon>
        <taxon>Agaricomycetes</taxon>
        <taxon>Auriculariales</taxon>
        <taxon>Exidiaceae</taxon>
        <taxon>Exidia</taxon>
    </lineage>
</organism>
<proteinExistence type="predicted"/>
<sequence length="290" mass="31957">MLSSLQQGTIAVDALFVLVGLVQLSYSAASLRRAQAGAHLSFFCIFFAALFFFISRFLDIATTVSMFSSSLFETAWLFVHLTDVLLLACSFILPRLSISDDEKTRRWRMAKGLWLLIPIAIFYFASAGVEGSALTALGRNAINYSQYRSSMNSAVGLGHAAFALFAVAVIYLAYKSLRLRRDVLPPAQSVIVWLLAAWTIHCVYSIFKDVWRALRTSNSIIIPSTVMETAAFVEVLEACVLQTMIIGLLIQSARRAPQPKNVHEAGSAVPSAALLQPPPPYQESEPKWIS</sequence>
<keyword evidence="2" id="KW-0812">Transmembrane</keyword>
<accession>A0A165KQK0</accession>
<feature type="transmembrane region" description="Helical" evidence="2">
    <location>
        <begin position="6"/>
        <end position="24"/>
    </location>
</feature>
<dbReference type="EMBL" id="KV425939">
    <property type="protein sequence ID" value="KZV96698.1"/>
    <property type="molecule type" value="Genomic_DNA"/>
</dbReference>
<keyword evidence="4" id="KW-1185">Reference proteome</keyword>
<evidence type="ECO:0000256" key="1">
    <source>
        <dbReference type="SAM" id="MobiDB-lite"/>
    </source>
</evidence>